<organism evidence="2 3">
    <name type="scientific">Rummeliibacillus stabekisii</name>
    <dbReference type="NCBI Taxonomy" id="241244"/>
    <lineage>
        <taxon>Bacteria</taxon>
        <taxon>Bacillati</taxon>
        <taxon>Bacillota</taxon>
        <taxon>Bacilli</taxon>
        <taxon>Bacillales</taxon>
        <taxon>Caryophanaceae</taxon>
        <taxon>Rummeliibacillus</taxon>
    </lineage>
</organism>
<dbReference type="PROSITE" id="PS50943">
    <property type="entry name" value="HTH_CROC1"/>
    <property type="match status" value="1"/>
</dbReference>
<dbReference type="AlphaFoldDB" id="A0A143HH69"/>
<dbReference type="OrthoDB" id="6386941at2"/>
<reference evidence="3" key="2">
    <citation type="submission" date="2016-03" db="EMBL/GenBank/DDBJ databases">
        <authorList>
            <person name="Ploux O."/>
        </authorList>
    </citation>
    <scope>NUCLEOTIDE SEQUENCE [LARGE SCALE GENOMIC DNA]</scope>
    <source>
        <strain evidence="3">PP9</strain>
    </source>
</reference>
<keyword evidence="3" id="KW-1185">Reference proteome</keyword>
<accession>A0A143HH69</accession>
<dbReference type="SUPFAM" id="SSF47413">
    <property type="entry name" value="lambda repressor-like DNA-binding domains"/>
    <property type="match status" value="1"/>
</dbReference>
<gene>
    <name evidence="2" type="ORF">ATY39_07035</name>
</gene>
<dbReference type="GO" id="GO:0003677">
    <property type="term" value="F:DNA binding"/>
    <property type="evidence" value="ECO:0007669"/>
    <property type="project" value="InterPro"/>
</dbReference>
<dbReference type="InterPro" id="IPR010982">
    <property type="entry name" value="Lambda_DNA-bd_dom_sf"/>
</dbReference>
<evidence type="ECO:0000313" key="2">
    <source>
        <dbReference type="EMBL" id="AMX01033.1"/>
    </source>
</evidence>
<dbReference type="Proteomes" id="UP000076021">
    <property type="component" value="Chromosome"/>
</dbReference>
<reference evidence="2 3" key="1">
    <citation type="journal article" date="2016" name="Genome Announc.">
        <title>Whole-Genome Sequence of Rummeliibacillus stabekisii Strain PP9 Isolated from Antarctic Soil.</title>
        <authorList>
            <person name="da Mota F.F."/>
            <person name="Vollu R.E."/>
            <person name="Jurelevicius D."/>
            <person name="Seldin L."/>
        </authorList>
    </citation>
    <scope>NUCLEOTIDE SEQUENCE [LARGE SCALE GENOMIC DNA]</scope>
    <source>
        <strain evidence="2 3">PP9</strain>
    </source>
</reference>
<dbReference type="STRING" id="241244.ATY39_07035"/>
<evidence type="ECO:0000313" key="3">
    <source>
        <dbReference type="Proteomes" id="UP000076021"/>
    </source>
</evidence>
<evidence type="ECO:0000259" key="1">
    <source>
        <dbReference type="PROSITE" id="PS50943"/>
    </source>
</evidence>
<sequence>MADLLGIDARTYINKENGLSQFKMNEMFMICKTFKRSLDEIFLPQNFMNHEVEEGGNATTSEG</sequence>
<dbReference type="KEGG" id="rst:ATY39_07035"/>
<protein>
    <submittedName>
        <fullName evidence="2">Transcriptional regulator</fullName>
    </submittedName>
</protein>
<feature type="domain" description="HTH cro/C1-type" evidence="1">
    <location>
        <begin position="1"/>
        <end position="41"/>
    </location>
</feature>
<dbReference type="InterPro" id="IPR001387">
    <property type="entry name" value="Cro/C1-type_HTH"/>
</dbReference>
<dbReference type="EMBL" id="CP014806">
    <property type="protein sequence ID" value="AMX01033.1"/>
    <property type="molecule type" value="Genomic_DNA"/>
</dbReference>
<dbReference type="Gene3D" id="1.10.260.40">
    <property type="entry name" value="lambda repressor-like DNA-binding domains"/>
    <property type="match status" value="1"/>
</dbReference>
<proteinExistence type="predicted"/>
<dbReference type="CDD" id="cd00093">
    <property type="entry name" value="HTH_XRE"/>
    <property type="match status" value="1"/>
</dbReference>
<name>A0A143HH69_9BACL</name>